<dbReference type="Gene3D" id="3.50.30.30">
    <property type="match status" value="1"/>
</dbReference>
<dbReference type="InterPro" id="IPR041469">
    <property type="entry name" value="Subtilisin-like_FN3"/>
</dbReference>
<evidence type="ECO:0000259" key="13">
    <source>
        <dbReference type="Pfam" id="PF02225"/>
    </source>
</evidence>
<proteinExistence type="inferred from homology"/>
<evidence type="ECO:0000256" key="1">
    <source>
        <dbReference type="ARBA" id="ARBA00004613"/>
    </source>
</evidence>
<feature type="region of interest" description="Disordered" evidence="11">
    <location>
        <begin position="1"/>
        <end position="24"/>
    </location>
</feature>
<feature type="domain" description="Peptidase S8/S53" evidence="12">
    <location>
        <begin position="129"/>
        <end position="579"/>
    </location>
</feature>
<dbReference type="PRINTS" id="PR00723">
    <property type="entry name" value="SUBTILISIN"/>
</dbReference>
<dbReference type="PROSITE" id="PS00137">
    <property type="entry name" value="SUBTILASE_HIS"/>
    <property type="match status" value="1"/>
</dbReference>
<dbReference type="InterPro" id="IPR023827">
    <property type="entry name" value="Peptidase_S8_Asp-AS"/>
</dbReference>
<dbReference type="AlphaFoldDB" id="A0A1D1Y0K3"/>
<keyword evidence="5" id="KW-0732">Signal</keyword>
<feature type="active site" description="Charge relay system" evidence="9 10">
    <location>
        <position position="207"/>
    </location>
</feature>
<gene>
    <name evidence="16" type="primary">ARA12_74</name>
    <name evidence="16" type="ORF">g.62777</name>
</gene>
<dbReference type="Pfam" id="PF17766">
    <property type="entry name" value="fn3_6"/>
    <property type="match status" value="1"/>
</dbReference>
<dbReference type="PROSITE" id="PS00136">
    <property type="entry name" value="SUBTILASE_ASP"/>
    <property type="match status" value="1"/>
</dbReference>
<evidence type="ECO:0000256" key="8">
    <source>
        <dbReference type="ARBA" id="ARBA00023180"/>
    </source>
</evidence>
<evidence type="ECO:0000256" key="9">
    <source>
        <dbReference type="PIRSR" id="PIRSR615500-1"/>
    </source>
</evidence>
<dbReference type="GO" id="GO:0005576">
    <property type="term" value="C:extracellular region"/>
    <property type="evidence" value="ECO:0007669"/>
    <property type="project" value="UniProtKB-SubCell"/>
</dbReference>
<keyword evidence="8" id="KW-0325">Glycoprotein</keyword>
<dbReference type="Gene3D" id="3.40.50.200">
    <property type="entry name" value="Peptidase S8/S53 domain"/>
    <property type="match status" value="1"/>
</dbReference>
<dbReference type="Pfam" id="PF02225">
    <property type="entry name" value="PA"/>
    <property type="match status" value="1"/>
</dbReference>
<keyword evidence="4 10" id="KW-0645">Protease</keyword>
<feature type="active site" description="Charge relay system" evidence="9 10">
    <location>
        <position position="532"/>
    </location>
</feature>
<evidence type="ECO:0000256" key="10">
    <source>
        <dbReference type="PROSITE-ProRule" id="PRU01240"/>
    </source>
</evidence>
<evidence type="ECO:0000256" key="3">
    <source>
        <dbReference type="ARBA" id="ARBA00022525"/>
    </source>
</evidence>
<sequence>MAMGGLRHGGLPTTDEPVAGTDGPQTYIVHVNHPDPTKLSNPEDREAWYRSFLPVHPVDSGEPRLIYSYHKVVSGFAAWLTPRELQAMQKMEGFVDAFPDRLATTQTTHTPDYLQLHQPSGLWPQAGYGTGVIIAVLDTGILPNHTSFDATGMPPPPLKWNGRCDFSPPLCTNKIIGARTFLSGLQALLGETSLGGTNLPPFDDNGHGTHVAGTAAGRFVEGANFDGFAWGRAAGMAPDAHLAIYKVCGATGGCADSDILMGMDTAVSDGVDILSLSIQGPSRPLYSDTQAVGAFGAIDHGVFVSFAANNNGPSPGSISNDAPWILTVGSGTMDRSMVATVHLGNGHLVYGEPQYGPAFPSTLFPLVYPGGAGGSPQAAICSDLTGFKVSGKIVLCDSGGIPGPSKAAVVEGAGGVAMIIANTLAEGATKPFEKIPLPTSRVRFADGVKIKASVDSTGATARATLVFKGTTIGYPPAPVVAVDSGRGPSSQSRDILKPDVIGPEVNVLAAWPVPVGGSNDATHSFNLLSGTSMATPHLSGIVALLKATHKDWSPAAIKSAILTTATTVNTYGKPITDQADGNSATYFAVGAGQVDPPRANDAGLVYDLSPNDYIAYLCRINYTDAQVTVIARRTVICAHIPPIVPAGLNYPTFSVTLGPGGQLTVNRTVTNVGCATSSYSVRIDPPPGVAVTVFPPVLTFSSVKQPLPYTVTFVRLGGGRPSNWQGSLTWVSADGMTTVRSPIMATLV</sequence>
<keyword evidence="6 10" id="KW-0378">Hydrolase</keyword>
<protein>
    <submittedName>
        <fullName evidence="16">Subtilisin-like protease</fullName>
    </submittedName>
</protein>
<evidence type="ECO:0000256" key="11">
    <source>
        <dbReference type="SAM" id="MobiDB-lite"/>
    </source>
</evidence>
<dbReference type="Gene3D" id="3.30.70.80">
    <property type="entry name" value="Peptidase S8 propeptide/proteinase inhibitor I9"/>
    <property type="match status" value="1"/>
</dbReference>
<dbReference type="Gene3D" id="2.60.40.2310">
    <property type="match status" value="1"/>
</dbReference>
<dbReference type="InterPro" id="IPR045051">
    <property type="entry name" value="SBT"/>
</dbReference>
<dbReference type="Pfam" id="PF05922">
    <property type="entry name" value="Inhibitor_I9"/>
    <property type="match status" value="1"/>
</dbReference>
<feature type="domain" description="PA" evidence="13">
    <location>
        <begin position="365"/>
        <end position="449"/>
    </location>
</feature>
<dbReference type="InterPro" id="IPR000209">
    <property type="entry name" value="Peptidase_S8/S53_dom"/>
</dbReference>
<dbReference type="PANTHER" id="PTHR10795">
    <property type="entry name" value="PROPROTEIN CONVERTASE SUBTILISIN/KEXIN"/>
    <property type="match status" value="1"/>
</dbReference>
<evidence type="ECO:0000313" key="16">
    <source>
        <dbReference type="EMBL" id="JAT48141.1"/>
    </source>
</evidence>
<evidence type="ECO:0000259" key="14">
    <source>
        <dbReference type="Pfam" id="PF05922"/>
    </source>
</evidence>
<evidence type="ECO:0000256" key="2">
    <source>
        <dbReference type="ARBA" id="ARBA00011073"/>
    </source>
</evidence>
<dbReference type="SUPFAM" id="SSF52743">
    <property type="entry name" value="Subtilisin-like"/>
    <property type="match status" value="1"/>
</dbReference>
<evidence type="ECO:0000259" key="15">
    <source>
        <dbReference type="Pfam" id="PF17766"/>
    </source>
</evidence>
<dbReference type="InterPro" id="IPR036852">
    <property type="entry name" value="Peptidase_S8/S53_dom_sf"/>
</dbReference>
<keyword evidence="7 10" id="KW-0720">Serine protease</keyword>
<feature type="domain" description="Inhibitor I9" evidence="14">
    <location>
        <begin position="26"/>
        <end position="102"/>
    </location>
</feature>
<feature type="domain" description="Subtilisin-like protease fibronectin type-III" evidence="15">
    <location>
        <begin position="648"/>
        <end position="744"/>
    </location>
</feature>
<dbReference type="GO" id="GO:0006508">
    <property type="term" value="P:proteolysis"/>
    <property type="evidence" value="ECO:0007669"/>
    <property type="project" value="UniProtKB-KW"/>
</dbReference>
<dbReference type="CDD" id="cd04852">
    <property type="entry name" value="Peptidases_S8_3"/>
    <property type="match status" value="1"/>
</dbReference>
<evidence type="ECO:0000256" key="4">
    <source>
        <dbReference type="ARBA" id="ARBA00022670"/>
    </source>
</evidence>
<dbReference type="CDD" id="cd02120">
    <property type="entry name" value="PA_subtilisin_like"/>
    <property type="match status" value="1"/>
</dbReference>
<reference evidence="16" key="1">
    <citation type="submission" date="2015-07" db="EMBL/GenBank/DDBJ databases">
        <title>Transcriptome Assembly of Anthurium amnicola.</title>
        <authorList>
            <person name="Suzuki J."/>
        </authorList>
    </citation>
    <scope>NUCLEOTIDE SEQUENCE</scope>
</reference>
<dbReference type="Pfam" id="PF00082">
    <property type="entry name" value="Peptidase_S8"/>
    <property type="match status" value="1"/>
</dbReference>
<comment type="subcellular location">
    <subcellularLocation>
        <location evidence="1">Secreted</location>
    </subcellularLocation>
</comment>
<keyword evidence="3" id="KW-0964">Secreted</keyword>
<dbReference type="SUPFAM" id="SSF52025">
    <property type="entry name" value="PA domain"/>
    <property type="match status" value="1"/>
</dbReference>
<evidence type="ECO:0000256" key="7">
    <source>
        <dbReference type="ARBA" id="ARBA00022825"/>
    </source>
</evidence>
<accession>A0A1D1Y0K3</accession>
<dbReference type="InterPro" id="IPR003137">
    <property type="entry name" value="PA_domain"/>
</dbReference>
<dbReference type="InterPro" id="IPR022398">
    <property type="entry name" value="Peptidase_S8_His-AS"/>
</dbReference>
<feature type="active site" description="Charge relay system" evidence="9 10">
    <location>
        <position position="138"/>
    </location>
</feature>
<name>A0A1D1Y0K3_9ARAE</name>
<evidence type="ECO:0000256" key="6">
    <source>
        <dbReference type="ARBA" id="ARBA00022801"/>
    </source>
</evidence>
<organism evidence="16">
    <name type="scientific">Anthurium amnicola</name>
    <dbReference type="NCBI Taxonomy" id="1678845"/>
    <lineage>
        <taxon>Eukaryota</taxon>
        <taxon>Viridiplantae</taxon>
        <taxon>Streptophyta</taxon>
        <taxon>Embryophyta</taxon>
        <taxon>Tracheophyta</taxon>
        <taxon>Spermatophyta</taxon>
        <taxon>Magnoliopsida</taxon>
        <taxon>Liliopsida</taxon>
        <taxon>Araceae</taxon>
        <taxon>Pothoideae</taxon>
        <taxon>Potheae</taxon>
        <taxon>Anthurium</taxon>
    </lineage>
</organism>
<dbReference type="GO" id="GO:0004252">
    <property type="term" value="F:serine-type endopeptidase activity"/>
    <property type="evidence" value="ECO:0007669"/>
    <property type="project" value="UniProtKB-UniRule"/>
</dbReference>
<dbReference type="EMBL" id="GDJX01019795">
    <property type="protein sequence ID" value="JAT48141.1"/>
    <property type="molecule type" value="Transcribed_RNA"/>
</dbReference>
<dbReference type="PROSITE" id="PS51892">
    <property type="entry name" value="SUBTILASE"/>
    <property type="match status" value="1"/>
</dbReference>
<dbReference type="InterPro" id="IPR015500">
    <property type="entry name" value="Peptidase_S8_subtilisin-rel"/>
</dbReference>
<dbReference type="InterPro" id="IPR010259">
    <property type="entry name" value="S8pro/Inhibitor_I9"/>
</dbReference>
<dbReference type="InterPro" id="IPR037045">
    <property type="entry name" value="S8pro/Inhibitor_I9_sf"/>
</dbReference>
<dbReference type="InterPro" id="IPR046450">
    <property type="entry name" value="PA_dom_sf"/>
</dbReference>
<comment type="similarity">
    <text evidence="2 10">Belongs to the peptidase S8 family.</text>
</comment>
<dbReference type="InterPro" id="IPR034197">
    <property type="entry name" value="Peptidases_S8_3"/>
</dbReference>
<evidence type="ECO:0000259" key="12">
    <source>
        <dbReference type="Pfam" id="PF00082"/>
    </source>
</evidence>
<evidence type="ECO:0000256" key="5">
    <source>
        <dbReference type="ARBA" id="ARBA00022729"/>
    </source>
</evidence>